<evidence type="ECO:0000313" key="3">
    <source>
        <dbReference type="Proteomes" id="UP000001819"/>
    </source>
</evidence>
<dbReference type="InterPro" id="IPR051506">
    <property type="entry name" value="ATOS_Transcription_Regulators"/>
</dbReference>
<protein>
    <submittedName>
        <fullName evidence="4">Probable serine/threonine-protein kinase mps1</fullName>
    </submittedName>
</protein>
<sequence>MRNSCVWALLAIIVLWLALATTTTMAETMIEVDENGDEYELKRFFIQGRQLAGDGSKSQCVVTRRKRSSRAVALPQSVSVSSQQLSVEQVPAVEHREGSATIGADLEAGTKRRYVAFTGVHLEPADVEDEDDDEDDDEEDFNEDEDIDQQEQQHPKAQSQSPAQSQSQFVPAALALPLAQSSASHLPHGVSVVANAASQANVAGDAGIVVVQSHQPPKVNPDTHAVFELKPVKSDVVQAPIHSSAVTTVQGYYPFVGPHWQEYGPEDEDEDEDDYDEDEDDFYYGQGLGGYYRERPGYHPLGEYDEEIITEDSPISTTAVWSTGVDDDDDIHPVINQANTRPNNKNKNKNKNKKNKNQKNQNKNKRNKNKKQQQMKRKEEQQLADKEQDLEENNHENVDIKEQKQKKKPQHQQQESSLDGNKRPKKKPSSSSSSSSSSVSVSTSSSGNTAAVAVISSNGDLGSSQQNKKKKKRPTAASSVNKRKTRPSSQKKKRPSSSSSGSISSSNKRRRPRPSSSSSSSSNSVGGYRRRRPQQSLSQQEQLQLQKERRRRQKQKQTRKRQQQQQKRRRQEQQRRRRNRNKNRQFYGDEPIINCIYINKDPPTTTTQRPFWNILGRDTGSNDPTPAPVAGAVAGGAVAPDADAVDPVAKQAVLQAVRRNFGDFGGRKRTNLRFVS</sequence>
<feature type="region of interest" description="Disordered" evidence="1">
    <location>
        <begin position="319"/>
        <end position="588"/>
    </location>
</feature>
<gene>
    <name evidence="4" type="primary">LOC4815433</name>
</gene>
<keyword evidence="4" id="KW-0808">Transferase</keyword>
<feature type="compositionally biased region" description="Basic residues" evidence="1">
    <location>
        <begin position="344"/>
        <end position="375"/>
    </location>
</feature>
<proteinExistence type="predicted"/>
<feature type="compositionally biased region" description="Basic residues" evidence="1">
    <location>
        <begin position="481"/>
        <end position="495"/>
    </location>
</feature>
<keyword evidence="4" id="KW-0418">Kinase</keyword>
<evidence type="ECO:0000256" key="1">
    <source>
        <dbReference type="SAM" id="MobiDB-lite"/>
    </source>
</evidence>
<feature type="compositionally biased region" description="Acidic residues" evidence="1">
    <location>
        <begin position="125"/>
        <end position="149"/>
    </location>
</feature>
<feature type="chain" id="PRO_5026060586" evidence="2">
    <location>
        <begin position="27"/>
        <end position="676"/>
    </location>
</feature>
<dbReference type="GO" id="GO:0016301">
    <property type="term" value="F:kinase activity"/>
    <property type="evidence" value="ECO:0007669"/>
    <property type="project" value="UniProtKB-KW"/>
</dbReference>
<feature type="signal peptide" evidence="2">
    <location>
        <begin position="1"/>
        <end position="26"/>
    </location>
</feature>
<organism evidence="3 4">
    <name type="scientific">Drosophila pseudoobscura pseudoobscura</name>
    <name type="common">Fruit fly</name>
    <dbReference type="NCBI Taxonomy" id="46245"/>
    <lineage>
        <taxon>Eukaryota</taxon>
        <taxon>Metazoa</taxon>
        <taxon>Ecdysozoa</taxon>
        <taxon>Arthropoda</taxon>
        <taxon>Hexapoda</taxon>
        <taxon>Insecta</taxon>
        <taxon>Pterygota</taxon>
        <taxon>Neoptera</taxon>
        <taxon>Endopterygota</taxon>
        <taxon>Diptera</taxon>
        <taxon>Brachycera</taxon>
        <taxon>Muscomorpha</taxon>
        <taxon>Ephydroidea</taxon>
        <taxon>Drosophilidae</taxon>
        <taxon>Drosophila</taxon>
        <taxon>Sophophora</taxon>
    </lineage>
</organism>
<dbReference type="Proteomes" id="UP000001819">
    <property type="component" value="Chromosome X"/>
</dbReference>
<name>A0A6I8W8Y3_DROPS</name>
<keyword evidence="2" id="KW-0732">Signal</keyword>
<evidence type="ECO:0000256" key="2">
    <source>
        <dbReference type="SAM" id="SignalP"/>
    </source>
</evidence>
<evidence type="ECO:0000313" key="4">
    <source>
        <dbReference type="RefSeq" id="XP_033239079.1"/>
    </source>
</evidence>
<feature type="compositionally biased region" description="Basic residues" evidence="1">
    <location>
        <begin position="548"/>
        <end position="583"/>
    </location>
</feature>
<accession>A0A6I8W8Y3</accession>
<feature type="compositionally biased region" description="Low complexity" evidence="1">
    <location>
        <begin position="496"/>
        <end position="506"/>
    </location>
</feature>
<feature type="region of interest" description="Disordered" evidence="1">
    <location>
        <begin position="120"/>
        <end position="167"/>
    </location>
</feature>
<feature type="compositionally biased region" description="Low complexity" evidence="1">
    <location>
        <begin position="429"/>
        <end position="446"/>
    </location>
</feature>
<feature type="compositionally biased region" description="Acidic residues" evidence="1">
    <location>
        <begin position="264"/>
        <end position="282"/>
    </location>
</feature>
<feature type="compositionally biased region" description="Low complexity" evidence="1">
    <location>
        <begin position="514"/>
        <end position="527"/>
    </location>
</feature>
<feature type="compositionally biased region" description="Basic and acidic residues" evidence="1">
    <location>
        <begin position="376"/>
        <end position="403"/>
    </location>
</feature>
<keyword evidence="3" id="KW-1185">Reference proteome</keyword>
<dbReference type="PANTHER" id="PTHR13199:SF11">
    <property type="entry name" value="PROTEIN ATOSSA"/>
    <property type="match status" value="1"/>
</dbReference>
<feature type="compositionally biased region" description="Low complexity" evidence="1">
    <location>
        <begin position="150"/>
        <end position="167"/>
    </location>
</feature>
<feature type="region of interest" description="Disordered" evidence="1">
    <location>
        <begin position="258"/>
        <end position="289"/>
    </location>
</feature>
<dbReference type="RefSeq" id="XP_033239079.1">
    <property type="nucleotide sequence ID" value="XM_033383188.1"/>
</dbReference>
<dbReference type="AlphaFoldDB" id="A0A6I8W8Y3"/>
<feature type="compositionally biased region" description="Polar residues" evidence="1">
    <location>
        <begin position="455"/>
        <end position="466"/>
    </location>
</feature>
<feature type="compositionally biased region" description="Low complexity" evidence="1">
    <location>
        <begin position="534"/>
        <end position="545"/>
    </location>
</feature>
<dbReference type="PANTHER" id="PTHR13199">
    <property type="entry name" value="GH03947P"/>
    <property type="match status" value="1"/>
</dbReference>
<dbReference type="KEGG" id="dpo:4815433"/>
<reference evidence="4" key="1">
    <citation type="submission" date="2025-08" db="UniProtKB">
        <authorList>
            <consortium name="RefSeq"/>
        </authorList>
    </citation>
    <scope>IDENTIFICATION</scope>
    <source>
        <strain evidence="4">MV-25-SWS-2005</strain>
        <tissue evidence="4">Whole body</tissue>
    </source>
</reference>
<dbReference type="InParanoid" id="A0A6I8W8Y3"/>